<feature type="non-terminal residue" evidence="2">
    <location>
        <position position="1"/>
    </location>
</feature>
<feature type="non-terminal residue" evidence="2">
    <location>
        <position position="227"/>
    </location>
</feature>
<keyword evidence="3" id="KW-1185">Reference proteome</keyword>
<evidence type="ECO:0000313" key="2">
    <source>
        <dbReference type="EMBL" id="CAG8663031.1"/>
    </source>
</evidence>
<dbReference type="EMBL" id="CAJVPZ010015073">
    <property type="protein sequence ID" value="CAG8663031.1"/>
    <property type="molecule type" value="Genomic_DNA"/>
</dbReference>
<reference evidence="2" key="1">
    <citation type="submission" date="2021-06" db="EMBL/GenBank/DDBJ databases">
        <authorList>
            <person name="Kallberg Y."/>
            <person name="Tangrot J."/>
            <person name="Rosling A."/>
        </authorList>
    </citation>
    <scope>NUCLEOTIDE SEQUENCE</scope>
    <source>
        <strain evidence="2">IN212</strain>
    </source>
</reference>
<organism evidence="2 3">
    <name type="scientific">Racocetra fulgida</name>
    <dbReference type="NCBI Taxonomy" id="60492"/>
    <lineage>
        <taxon>Eukaryota</taxon>
        <taxon>Fungi</taxon>
        <taxon>Fungi incertae sedis</taxon>
        <taxon>Mucoromycota</taxon>
        <taxon>Glomeromycotina</taxon>
        <taxon>Glomeromycetes</taxon>
        <taxon>Diversisporales</taxon>
        <taxon>Gigasporaceae</taxon>
        <taxon>Racocetra</taxon>
    </lineage>
</organism>
<dbReference type="OrthoDB" id="2485507at2759"/>
<proteinExistence type="predicted"/>
<dbReference type="AlphaFoldDB" id="A0A9N9E6W1"/>
<evidence type="ECO:0000313" key="3">
    <source>
        <dbReference type="Proteomes" id="UP000789396"/>
    </source>
</evidence>
<protein>
    <submittedName>
        <fullName evidence="2">18199_t:CDS:1</fullName>
    </submittedName>
</protein>
<name>A0A9N9E6W1_9GLOM</name>
<dbReference type="Proteomes" id="UP000789396">
    <property type="component" value="Unassembled WGS sequence"/>
</dbReference>
<accession>A0A9N9E6W1</accession>
<sequence>MDNINNIEVIDLSYDEIRESLQNEIYNPLQNEICDPLQDKTSQNSETINDPLPDSNEINDPSPDPNMFVELYLFKSNESSNKKCKLSNPLRDYLVPSTSGYIVCCTLCEVSWKKSTGISTIKRHFKKFHKDIYDQLQEEIQRNKTIEPYGPNDEVKVKRITYLLINFRELINELDKQYRLPCRKTISNQVNAIYQTQQLNFLEDMINGSIEDTTPKLVATAMAIKLD</sequence>
<gene>
    <name evidence="2" type="ORF">RFULGI_LOCUS8927</name>
</gene>
<feature type="region of interest" description="Disordered" evidence="1">
    <location>
        <begin position="36"/>
        <end position="61"/>
    </location>
</feature>
<evidence type="ECO:0000256" key="1">
    <source>
        <dbReference type="SAM" id="MobiDB-lite"/>
    </source>
</evidence>
<feature type="compositionally biased region" description="Polar residues" evidence="1">
    <location>
        <begin position="39"/>
        <end position="48"/>
    </location>
</feature>
<comment type="caution">
    <text evidence="2">The sequence shown here is derived from an EMBL/GenBank/DDBJ whole genome shotgun (WGS) entry which is preliminary data.</text>
</comment>